<keyword evidence="1" id="KW-0378">Hydrolase</keyword>
<keyword evidence="2" id="KW-1185">Reference proteome</keyword>
<dbReference type="EMBL" id="MU393514">
    <property type="protein sequence ID" value="KAI4862983.1"/>
    <property type="molecule type" value="Genomic_DNA"/>
</dbReference>
<proteinExistence type="predicted"/>
<protein>
    <submittedName>
        <fullName evidence="1">P-loop containing nucleoside triphosphate hydrolase protein</fullName>
    </submittedName>
</protein>
<name>A0ACB9YUU0_9PEZI</name>
<accession>A0ACB9YUU0</accession>
<comment type="caution">
    <text evidence="1">The sequence shown here is derived from an EMBL/GenBank/DDBJ whole genome shotgun (WGS) entry which is preliminary data.</text>
</comment>
<evidence type="ECO:0000313" key="1">
    <source>
        <dbReference type="EMBL" id="KAI4862983.1"/>
    </source>
</evidence>
<gene>
    <name evidence="1" type="ORF">F4820DRAFT_428605</name>
</gene>
<feature type="non-terminal residue" evidence="1">
    <location>
        <position position="882"/>
    </location>
</feature>
<reference evidence="1 2" key="1">
    <citation type="journal article" date="2022" name="New Phytol.">
        <title>Ecological generalism drives hyperdiversity of secondary metabolite gene clusters in xylarialean endophytes.</title>
        <authorList>
            <person name="Franco M.E.E."/>
            <person name="Wisecaver J.H."/>
            <person name="Arnold A.E."/>
            <person name="Ju Y.M."/>
            <person name="Slot J.C."/>
            <person name="Ahrendt S."/>
            <person name="Moore L.P."/>
            <person name="Eastman K.E."/>
            <person name="Scott K."/>
            <person name="Konkel Z."/>
            <person name="Mondo S.J."/>
            <person name="Kuo A."/>
            <person name="Hayes R.D."/>
            <person name="Haridas S."/>
            <person name="Andreopoulos B."/>
            <person name="Riley R."/>
            <person name="LaButti K."/>
            <person name="Pangilinan J."/>
            <person name="Lipzen A."/>
            <person name="Amirebrahimi M."/>
            <person name="Yan J."/>
            <person name="Adam C."/>
            <person name="Keymanesh K."/>
            <person name="Ng V."/>
            <person name="Louie K."/>
            <person name="Northen T."/>
            <person name="Drula E."/>
            <person name="Henrissat B."/>
            <person name="Hsieh H.M."/>
            <person name="Youens-Clark K."/>
            <person name="Lutzoni F."/>
            <person name="Miadlikowska J."/>
            <person name="Eastwood D.C."/>
            <person name="Hamelin R.C."/>
            <person name="Grigoriev I.V."/>
            <person name="U'Ren J.M."/>
        </authorList>
    </citation>
    <scope>NUCLEOTIDE SEQUENCE [LARGE SCALE GENOMIC DNA]</scope>
    <source>
        <strain evidence="1 2">CBS 119005</strain>
    </source>
</reference>
<sequence length="882" mass="98308">MIASVFSRLAIFPEMDSVSLDPTALGQLHGEQKALLDAIDNLRKHGIDRFVDLPQIIVVGDQSSGKSSVLEAISRVRFPVKDGLCTRFATELVLRTDSRTKVDLQILPSETSKKGAHSFEEKSFNKEELPRIIEKAKKVMLGDDSGFSEDVLRIEISGPDVPHLTLVDLPGFYHGEDENQSAAGRDVVDRLAERYMARKNSIILAIVSARNQVVMQKVLSKVKQHDKKKERTLGVITKPDTLPSGSQDEENFVRLARNLDKSHELSLGWHVLRNRGEAEISDTDQQRDRREHEFFEAGLWSAVPSKNRGVESLRKKLSGILLGHVKHSLPSLISSIENGVNDRTTRLDRLGEPRSEIRELRMHLNKIASQFHILCSRAIEGNYADDFFGGLYYENGTQMDNDDKIKRFRALARNLNRTFAYVLETRGSRRVILRKDEAAGFRPQVTLSKPIQRLADSYLFQYPGFVQFKDITSELESLSSYNQGNEFPGTSNDRLAVKLFQDQSKPWEAIARRHIELVSYYAKIFVEKLMDYIVNPDEGTLAAILSDIIDPFFEQRSSLLESKLQELLYHYKSGYPQPLDSEFRTLLTQRRQKNPDTDEIRDLVASRPELFTEEGRAKFGPGDLLKRQSEFGVESLIDKAETYYQMSLRTFTDNVIVLAIENVLIKDLPSIFTTERVNQMEDEELQRLASESPEVQADREELQKELDDLKKGLQICNKFKQRESTYGAASSTLSEPYKLPTASNTKSKPMTRPFPTADMPFRTPIKDAISSSNFTGTSSLSSTPGFPLSGNAPTSSGLKFGGQKTGENSSKGAFGSSFGTPSGGPGTAPSLFGTPASTPPPAFGGSTLFKSASPFSGAKNGVESDNKPPAFGVFGAPPNNPD</sequence>
<organism evidence="1 2">
    <name type="scientific">Hypoxylon rubiginosum</name>
    <dbReference type="NCBI Taxonomy" id="110542"/>
    <lineage>
        <taxon>Eukaryota</taxon>
        <taxon>Fungi</taxon>
        <taxon>Dikarya</taxon>
        <taxon>Ascomycota</taxon>
        <taxon>Pezizomycotina</taxon>
        <taxon>Sordariomycetes</taxon>
        <taxon>Xylariomycetidae</taxon>
        <taxon>Xylariales</taxon>
        <taxon>Hypoxylaceae</taxon>
        <taxon>Hypoxylon</taxon>
    </lineage>
</organism>
<evidence type="ECO:0000313" key="2">
    <source>
        <dbReference type="Proteomes" id="UP001497700"/>
    </source>
</evidence>
<dbReference type="Proteomes" id="UP001497700">
    <property type="component" value="Unassembled WGS sequence"/>
</dbReference>